<comment type="cofactor">
    <cofactor evidence="6">
        <name>Mg(2+)</name>
        <dbReference type="ChEBI" id="CHEBI:18420"/>
    </cofactor>
</comment>
<dbReference type="Pfam" id="PF01850">
    <property type="entry name" value="PIN"/>
    <property type="match status" value="1"/>
</dbReference>
<dbReference type="GO" id="GO:0090729">
    <property type="term" value="F:toxin activity"/>
    <property type="evidence" value="ECO:0007669"/>
    <property type="project" value="UniProtKB-KW"/>
</dbReference>
<dbReference type="HAMAP" id="MF_00265">
    <property type="entry name" value="VapC_Nob1"/>
    <property type="match status" value="1"/>
</dbReference>
<keyword evidence="1 6" id="KW-1277">Toxin-antitoxin system</keyword>
<evidence type="ECO:0000313" key="8">
    <source>
        <dbReference type="EMBL" id="KAB1643525.1"/>
    </source>
</evidence>
<dbReference type="InterPro" id="IPR029060">
    <property type="entry name" value="PIN-like_dom_sf"/>
</dbReference>
<evidence type="ECO:0000259" key="7">
    <source>
        <dbReference type="Pfam" id="PF01850"/>
    </source>
</evidence>
<dbReference type="InterPro" id="IPR002716">
    <property type="entry name" value="PIN_dom"/>
</dbReference>
<reference evidence="8 9" key="1">
    <citation type="submission" date="2019-09" db="EMBL/GenBank/DDBJ databases">
        <title>Phylogeny of genus Pseudoclavibacter and closely related genus.</title>
        <authorList>
            <person name="Li Y."/>
        </authorList>
    </citation>
    <scope>NUCLEOTIDE SEQUENCE [LARGE SCALE GENOMIC DNA]</scope>
    <source>
        <strain evidence="8 9">KCTC 13959</strain>
    </source>
</reference>
<dbReference type="InterPro" id="IPR022907">
    <property type="entry name" value="VapC_family"/>
</dbReference>
<evidence type="ECO:0000256" key="3">
    <source>
        <dbReference type="ARBA" id="ARBA00022723"/>
    </source>
</evidence>
<dbReference type="GO" id="GO:0004540">
    <property type="term" value="F:RNA nuclease activity"/>
    <property type="evidence" value="ECO:0007669"/>
    <property type="project" value="InterPro"/>
</dbReference>
<feature type="binding site" evidence="6">
    <location>
        <position position="25"/>
    </location>
    <ligand>
        <name>Mg(2+)</name>
        <dbReference type="ChEBI" id="CHEBI:18420"/>
    </ligand>
</feature>
<organism evidence="8 9">
    <name type="scientific">Gulosibacter chungangensis</name>
    <dbReference type="NCBI Taxonomy" id="979746"/>
    <lineage>
        <taxon>Bacteria</taxon>
        <taxon>Bacillati</taxon>
        <taxon>Actinomycetota</taxon>
        <taxon>Actinomycetes</taxon>
        <taxon>Micrococcales</taxon>
        <taxon>Microbacteriaceae</taxon>
        <taxon>Gulosibacter</taxon>
    </lineage>
</organism>
<evidence type="ECO:0000313" key="9">
    <source>
        <dbReference type="Proteomes" id="UP000433493"/>
    </source>
</evidence>
<evidence type="ECO:0000256" key="1">
    <source>
        <dbReference type="ARBA" id="ARBA00022649"/>
    </source>
</evidence>
<dbReference type="OrthoDB" id="3694906at2"/>
<protein>
    <recommendedName>
        <fullName evidence="6">Ribonuclease VapC</fullName>
        <shortName evidence="6">RNase VapC</shortName>
        <ecNumber evidence="6">3.1.-.-</ecNumber>
    </recommendedName>
    <alternativeName>
        <fullName evidence="6">Toxin VapC</fullName>
    </alternativeName>
</protein>
<dbReference type="SUPFAM" id="SSF88723">
    <property type="entry name" value="PIN domain-like"/>
    <property type="match status" value="1"/>
</dbReference>
<dbReference type="EMBL" id="WBKB01000003">
    <property type="protein sequence ID" value="KAB1643525.1"/>
    <property type="molecule type" value="Genomic_DNA"/>
</dbReference>
<name>A0A7J5BBP4_9MICO</name>
<comment type="caution">
    <text evidence="8">The sequence shown here is derived from an EMBL/GenBank/DDBJ whole genome shotgun (WGS) entry which is preliminary data.</text>
</comment>
<feature type="domain" description="PIN" evidence="7">
    <location>
        <begin position="22"/>
        <end position="156"/>
    </location>
</feature>
<evidence type="ECO:0000256" key="2">
    <source>
        <dbReference type="ARBA" id="ARBA00022722"/>
    </source>
</evidence>
<keyword evidence="2 6" id="KW-0540">Nuclease</keyword>
<evidence type="ECO:0000256" key="4">
    <source>
        <dbReference type="ARBA" id="ARBA00022801"/>
    </source>
</evidence>
<keyword evidence="6" id="KW-0800">Toxin</keyword>
<gene>
    <name evidence="6" type="primary">vapC</name>
    <name evidence="8" type="ORF">F8O05_06465</name>
</gene>
<proteinExistence type="inferred from homology"/>
<dbReference type="CDD" id="cd09854">
    <property type="entry name" value="PIN_VapC-like"/>
    <property type="match status" value="1"/>
</dbReference>
<dbReference type="AlphaFoldDB" id="A0A7J5BBP4"/>
<evidence type="ECO:0000256" key="6">
    <source>
        <dbReference type="HAMAP-Rule" id="MF_00265"/>
    </source>
</evidence>
<keyword evidence="5 6" id="KW-0460">Magnesium</keyword>
<dbReference type="GO" id="GO:0000287">
    <property type="term" value="F:magnesium ion binding"/>
    <property type="evidence" value="ECO:0007669"/>
    <property type="project" value="UniProtKB-UniRule"/>
</dbReference>
<dbReference type="GO" id="GO:0016787">
    <property type="term" value="F:hydrolase activity"/>
    <property type="evidence" value="ECO:0007669"/>
    <property type="project" value="UniProtKB-KW"/>
</dbReference>
<accession>A0A7J5BBP4</accession>
<dbReference type="EC" id="3.1.-.-" evidence="6"/>
<comment type="similarity">
    <text evidence="6">Belongs to the PINc/VapC protein family.</text>
</comment>
<dbReference type="Proteomes" id="UP000433493">
    <property type="component" value="Unassembled WGS sequence"/>
</dbReference>
<sequence>MDSIRLRSYDDSEMRLRNLPLVVVDSSCFLAYLLDEDRGENRADRATYLFAGHNRDHIVIMPAIARLETFGKVQKGPNGADGNNRERMESNLAAARNWLDNAEFLIGMFDDVVADRAIDLMPEFGLKGMDASILALAMIHGATKLYTFDRDLLRVGVSVPGLSVEWPPMPSQPTLIP</sequence>
<comment type="function">
    <text evidence="6">Toxic component of a toxin-antitoxin (TA) system. An RNase.</text>
</comment>
<keyword evidence="9" id="KW-1185">Reference proteome</keyword>
<keyword evidence="4 6" id="KW-0378">Hydrolase</keyword>
<evidence type="ECO:0000256" key="5">
    <source>
        <dbReference type="ARBA" id="ARBA00022842"/>
    </source>
</evidence>
<dbReference type="Gene3D" id="3.40.50.1010">
    <property type="entry name" value="5'-nuclease"/>
    <property type="match status" value="1"/>
</dbReference>
<keyword evidence="3 6" id="KW-0479">Metal-binding</keyword>
<feature type="binding site" evidence="6">
    <location>
        <position position="130"/>
    </location>
    <ligand>
        <name>Mg(2+)</name>
        <dbReference type="ChEBI" id="CHEBI:18420"/>
    </ligand>
</feature>